<keyword evidence="3 6" id="KW-0812">Transmembrane</keyword>
<reference evidence="7 8" key="1">
    <citation type="submission" date="2020-03" db="EMBL/GenBank/DDBJ databases">
        <title>Soil Listeria distribution.</title>
        <authorList>
            <person name="Liao J."/>
            <person name="Wiedmann M."/>
        </authorList>
    </citation>
    <scope>NUCLEOTIDE SEQUENCE [LARGE SCALE GENOMIC DNA]</scope>
    <source>
        <strain evidence="7 8">FSL L7-1017</strain>
    </source>
</reference>
<accession>A0A7X0XN73</accession>
<dbReference type="EMBL" id="JAARUV010000001">
    <property type="protein sequence ID" value="MBC1777217.1"/>
    <property type="molecule type" value="Genomic_DNA"/>
</dbReference>
<evidence type="ECO:0000256" key="5">
    <source>
        <dbReference type="ARBA" id="ARBA00023136"/>
    </source>
</evidence>
<evidence type="ECO:0000256" key="4">
    <source>
        <dbReference type="ARBA" id="ARBA00022989"/>
    </source>
</evidence>
<feature type="transmembrane region" description="Helical" evidence="6">
    <location>
        <begin position="125"/>
        <end position="144"/>
    </location>
</feature>
<protein>
    <recommendedName>
        <fullName evidence="9">Polysaccharide biosynthesis protein</fullName>
    </recommendedName>
</protein>
<feature type="transmembrane region" description="Helical" evidence="6">
    <location>
        <begin position="92"/>
        <end position="113"/>
    </location>
</feature>
<dbReference type="PANTHER" id="PTHR30250">
    <property type="entry name" value="PST FAMILY PREDICTED COLANIC ACID TRANSPORTER"/>
    <property type="match status" value="1"/>
</dbReference>
<feature type="transmembrane region" description="Helical" evidence="6">
    <location>
        <begin position="436"/>
        <end position="457"/>
    </location>
</feature>
<feature type="transmembrane region" description="Helical" evidence="6">
    <location>
        <begin position="12"/>
        <end position="35"/>
    </location>
</feature>
<feature type="transmembrane region" description="Helical" evidence="6">
    <location>
        <begin position="184"/>
        <end position="206"/>
    </location>
</feature>
<feature type="transmembrane region" description="Helical" evidence="6">
    <location>
        <begin position="47"/>
        <end position="71"/>
    </location>
</feature>
<sequence length="458" mass="52266">MIHMNNYMKKNLLIGVGMQSMYLLASFGIRTLFIHTLGEVYVGMDRLFSNILMLLSFAELGIGEAIIFQLYKPIVQKNYDRARDFLLFYRKIYRWIGSLIFVLGLLMVPYIMSLSLLGDARNGEVGLIFLLYVANTSLTYFFTYRKALFLVQQQEYINVLFRQGSFLIQCVAQGFYLYATHDLIGFLIIQLLCTFLFNFFQSVYAYRKYPEYLTGRANPLEKLEIRAIKENVKGIVLYMASGVLVFGTESIFITYFLGLKMTGIYSNYTLIFSAVVSILARAMRGLLGSIGQLNAKNDLKESYHLFNKLYGITTLIYSAIGLSLFLIINPFIGIWLGDSFILPQTVVFVLVIQFFVNGMQYPAYLYRTTLGLYTRGRFSPVVLVLIYGGLSMLLIPYIGVAGSALSMLIARLCTTTWVDPYLVFHDFFQRKSSAFIVRHYGIIAGCIVIFGALTILFW</sequence>
<feature type="transmembrane region" description="Helical" evidence="6">
    <location>
        <begin position="156"/>
        <end position="178"/>
    </location>
</feature>
<feature type="transmembrane region" description="Helical" evidence="6">
    <location>
        <begin position="235"/>
        <end position="258"/>
    </location>
</feature>
<keyword evidence="2" id="KW-1003">Cell membrane</keyword>
<evidence type="ECO:0000256" key="3">
    <source>
        <dbReference type="ARBA" id="ARBA00022692"/>
    </source>
</evidence>
<comment type="caution">
    <text evidence="7">The sequence shown here is derived from an EMBL/GenBank/DDBJ whole genome shotgun (WGS) entry which is preliminary data.</text>
</comment>
<feature type="transmembrane region" description="Helical" evidence="6">
    <location>
        <begin position="341"/>
        <end position="366"/>
    </location>
</feature>
<evidence type="ECO:0000256" key="2">
    <source>
        <dbReference type="ARBA" id="ARBA00022475"/>
    </source>
</evidence>
<dbReference type="InterPro" id="IPR050833">
    <property type="entry name" value="Poly_Biosynth_Transport"/>
</dbReference>
<dbReference type="GO" id="GO:0005886">
    <property type="term" value="C:plasma membrane"/>
    <property type="evidence" value="ECO:0007669"/>
    <property type="project" value="UniProtKB-SubCell"/>
</dbReference>
<dbReference type="Proteomes" id="UP000547643">
    <property type="component" value="Unassembled WGS sequence"/>
</dbReference>
<dbReference type="AlphaFoldDB" id="A0A7X0XN73"/>
<feature type="transmembrane region" description="Helical" evidence="6">
    <location>
        <begin position="378"/>
        <end position="398"/>
    </location>
</feature>
<keyword evidence="5 6" id="KW-0472">Membrane</keyword>
<gene>
    <name evidence="7" type="ORF">HCA46_00095</name>
</gene>
<feature type="transmembrane region" description="Helical" evidence="6">
    <location>
        <begin position="309"/>
        <end position="335"/>
    </location>
</feature>
<evidence type="ECO:0008006" key="9">
    <source>
        <dbReference type="Google" id="ProtNLM"/>
    </source>
</evidence>
<feature type="transmembrane region" description="Helical" evidence="6">
    <location>
        <begin position="264"/>
        <end position="283"/>
    </location>
</feature>
<proteinExistence type="predicted"/>
<evidence type="ECO:0000256" key="6">
    <source>
        <dbReference type="SAM" id="Phobius"/>
    </source>
</evidence>
<comment type="subcellular location">
    <subcellularLocation>
        <location evidence="1">Cell membrane</location>
        <topology evidence="1">Multi-pass membrane protein</topology>
    </subcellularLocation>
</comment>
<evidence type="ECO:0000313" key="7">
    <source>
        <dbReference type="EMBL" id="MBC1777217.1"/>
    </source>
</evidence>
<keyword evidence="4 6" id="KW-1133">Transmembrane helix</keyword>
<organism evidence="7 8">
    <name type="scientific">Listeria booriae</name>
    <dbReference type="NCBI Taxonomy" id="1552123"/>
    <lineage>
        <taxon>Bacteria</taxon>
        <taxon>Bacillati</taxon>
        <taxon>Bacillota</taxon>
        <taxon>Bacilli</taxon>
        <taxon>Bacillales</taxon>
        <taxon>Listeriaceae</taxon>
        <taxon>Listeria</taxon>
    </lineage>
</organism>
<dbReference type="PANTHER" id="PTHR30250:SF26">
    <property type="entry name" value="PSMA PROTEIN"/>
    <property type="match status" value="1"/>
</dbReference>
<evidence type="ECO:0000256" key="1">
    <source>
        <dbReference type="ARBA" id="ARBA00004651"/>
    </source>
</evidence>
<evidence type="ECO:0000313" key="8">
    <source>
        <dbReference type="Proteomes" id="UP000547643"/>
    </source>
</evidence>
<name>A0A7X0XN73_9LIST</name>